<evidence type="ECO:0008006" key="3">
    <source>
        <dbReference type="Google" id="ProtNLM"/>
    </source>
</evidence>
<protein>
    <recommendedName>
        <fullName evidence="3">Tetraspanin</fullName>
    </recommendedName>
</protein>
<feature type="transmembrane region" description="Helical" evidence="1">
    <location>
        <begin position="25"/>
        <end position="46"/>
    </location>
</feature>
<accession>A0A7S0R7E3</accession>
<keyword evidence="1" id="KW-0472">Membrane</keyword>
<proteinExistence type="predicted"/>
<keyword evidence="1" id="KW-0812">Transmembrane</keyword>
<reference evidence="2" key="1">
    <citation type="submission" date="2021-01" db="EMBL/GenBank/DDBJ databases">
        <authorList>
            <person name="Corre E."/>
            <person name="Pelletier E."/>
            <person name="Niang G."/>
            <person name="Scheremetjew M."/>
            <person name="Finn R."/>
            <person name="Kale V."/>
            <person name="Holt S."/>
            <person name="Cochrane G."/>
            <person name="Meng A."/>
            <person name="Brown T."/>
            <person name="Cohen L."/>
        </authorList>
    </citation>
    <scope>NUCLEOTIDE SEQUENCE</scope>
    <source>
        <strain evidence="2">CCMP722</strain>
    </source>
</reference>
<gene>
    <name evidence="2" type="ORF">POBO1169_LOCUS9877</name>
</gene>
<name>A0A7S0R7E3_9CHLO</name>
<feature type="transmembrane region" description="Helical" evidence="1">
    <location>
        <begin position="58"/>
        <end position="78"/>
    </location>
</feature>
<evidence type="ECO:0000256" key="1">
    <source>
        <dbReference type="SAM" id="Phobius"/>
    </source>
</evidence>
<dbReference type="EMBL" id="HBFA01019288">
    <property type="protein sequence ID" value="CAD8669170.1"/>
    <property type="molecule type" value="Transcribed_RNA"/>
</dbReference>
<sequence>MAACVGELSLSSIMSAPWGEKFKRFLLMFCAGWTTIYGFIVAASAIPEYDNNKSLGTVSVLSGLFYLAVSVMGMLSAFSRKGEIMLVYLIFELLTCAGGFSLAYAVIGQEVAYCRQIALLRSAALTFSMPQGDLMVNETVYLANQTYFELAEDNWATRIGIYGNKLGDPLTDHAADQCGDFFLGSSVGTLSSIAAMIFVTLLKSVAGGYCSLSLFVNAVDRSPFKFHENMLAQPPVAVPPPLETNI</sequence>
<dbReference type="AlphaFoldDB" id="A0A7S0R7E3"/>
<feature type="transmembrane region" description="Helical" evidence="1">
    <location>
        <begin position="85"/>
        <end position="107"/>
    </location>
</feature>
<evidence type="ECO:0000313" key="2">
    <source>
        <dbReference type="EMBL" id="CAD8669170.1"/>
    </source>
</evidence>
<keyword evidence="1" id="KW-1133">Transmembrane helix</keyword>
<organism evidence="2">
    <name type="scientific">Pyramimonas obovata</name>
    <dbReference type="NCBI Taxonomy" id="1411642"/>
    <lineage>
        <taxon>Eukaryota</taxon>
        <taxon>Viridiplantae</taxon>
        <taxon>Chlorophyta</taxon>
        <taxon>Pyramimonadophyceae</taxon>
        <taxon>Pyramimonadales</taxon>
        <taxon>Pyramimonadaceae</taxon>
        <taxon>Pyramimonas</taxon>
        <taxon>Pyramimonas incertae sedis</taxon>
    </lineage>
</organism>